<accession>A0A094IJP5</accession>
<sequence length="132" mass="14431">MNKLVPTLIASALFAATATATAAPAMQQGQQAQQGQAMQQQQAPQVEITDELLQNFLVAMSGVQEVSQKYSEQFQNAENSEEAQAIQQKAQEEMIAEVQDAGLSTDEYNAVIQRVQQDPELQARLQSMTDDS</sequence>
<evidence type="ECO:0000313" key="3">
    <source>
        <dbReference type="EMBL" id="KFZ27930.1"/>
    </source>
</evidence>
<dbReference type="eggNOG" id="ENOG50314E8">
    <property type="taxonomic scope" value="Bacteria"/>
</dbReference>
<evidence type="ECO:0000259" key="2">
    <source>
        <dbReference type="Pfam" id="PF13767"/>
    </source>
</evidence>
<dbReference type="InterPro" id="IPR025433">
    <property type="entry name" value="DUF4168"/>
</dbReference>
<organism evidence="3 4">
    <name type="scientific">Pseudidiomarina atlantica</name>
    <dbReference type="NCBI Taxonomy" id="1517416"/>
    <lineage>
        <taxon>Bacteria</taxon>
        <taxon>Pseudomonadati</taxon>
        <taxon>Pseudomonadota</taxon>
        <taxon>Gammaproteobacteria</taxon>
        <taxon>Alteromonadales</taxon>
        <taxon>Idiomarinaceae</taxon>
        <taxon>Pseudidiomarina</taxon>
    </lineage>
</organism>
<dbReference type="AlphaFoldDB" id="A0A094IJP5"/>
<gene>
    <name evidence="3" type="ORF">IDAT_11695</name>
</gene>
<reference evidence="3 4" key="1">
    <citation type="submission" date="2014-06" db="EMBL/GenBank/DDBJ databases">
        <title>Draft genome sequence of Idiomarina sp. MCCC 1A10513.</title>
        <authorList>
            <person name="Du J."/>
            <person name="Lai Q."/>
            <person name="Shao Z."/>
        </authorList>
    </citation>
    <scope>NUCLEOTIDE SEQUENCE [LARGE SCALE GENOMIC DNA]</scope>
    <source>
        <strain evidence="3 4">MCCC 1A10513</strain>
    </source>
</reference>
<proteinExistence type="predicted"/>
<feature type="domain" description="DUF4168" evidence="2">
    <location>
        <begin position="50"/>
        <end position="124"/>
    </location>
</feature>
<dbReference type="STRING" id="1517416.IDAT_11695"/>
<dbReference type="OrthoDB" id="5772815at2"/>
<dbReference type="Pfam" id="PF13767">
    <property type="entry name" value="DUF4168"/>
    <property type="match status" value="1"/>
</dbReference>
<dbReference type="EMBL" id="JPIN01000013">
    <property type="protein sequence ID" value="KFZ27930.1"/>
    <property type="molecule type" value="Genomic_DNA"/>
</dbReference>
<protein>
    <recommendedName>
        <fullName evidence="2">DUF4168 domain-containing protein</fullName>
    </recommendedName>
</protein>
<keyword evidence="4" id="KW-1185">Reference proteome</keyword>
<name>A0A094IJP5_9GAMM</name>
<feature type="signal peptide" evidence="1">
    <location>
        <begin position="1"/>
        <end position="22"/>
    </location>
</feature>
<feature type="chain" id="PRO_5001904382" description="DUF4168 domain-containing protein" evidence="1">
    <location>
        <begin position="23"/>
        <end position="132"/>
    </location>
</feature>
<comment type="caution">
    <text evidence="3">The sequence shown here is derived from an EMBL/GenBank/DDBJ whole genome shotgun (WGS) entry which is preliminary data.</text>
</comment>
<evidence type="ECO:0000313" key="4">
    <source>
        <dbReference type="Proteomes" id="UP000053718"/>
    </source>
</evidence>
<evidence type="ECO:0000256" key="1">
    <source>
        <dbReference type="SAM" id="SignalP"/>
    </source>
</evidence>
<keyword evidence="1" id="KW-0732">Signal</keyword>
<dbReference type="Proteomes" id="UP000053718">
    <property type="component" value="Unassembled WGS sequence"/>
</dbReference>